<organism evidence="4 5">
    <name type="scientific">Candidatus Lokiarchaeum ossiferum</name>
    <dbReference type="NCBI Taxonomy" id="2951803"/>
    <lineage>
        <taxon>Archaea</taxon>
        <taxon>Promethearchaeati</taxon>
        <taxon>Promethearchaeota</taxon>
        <taxon>Promethearchaeia</taxon>
        <taxon>Promethearchaeales</taxon>
        <taxon>Promethearchaeaceae</taxon>
        <taxon>Candidatus Lokiarchaeum</taxon>
    </lineage>
</organism>
<evidence type="ECO:0000313" key="5">
    <source>
        <dbReference type="Proteomes" id="UP001208689"/>
    </source>
</evidence>
<keyword evidence="1" id="KW-0677">Repeat</keyword>
<dbReference type="InterPro" id="IPR019734">
    <property type="entry name" value="TPR_rpt"/>
</dbReference>
<dbReference type="PANTHER" id="PTHR44943:SF4">
    <property type="entry name" value="TPR REPEAT-CONTAINING PROTEIN MJ0798"/>
    <property type="match status" value="1"/>
</dbReference>
<feature type="repeat" description="TPR" evidence="3">
    <location>
        <begin position="106"/>
        <end position="139"/>
    </location>
</feature>
<evidence type="ECO:0000256" key="1">
    <source>
        <dbReference type="ARBA" id="ARBA00022737"/>
    </source>
</evidence>
<dbReference type="InterPro" id="IPR051685">
    <property type="entry name" value="Ycf3/AcsC/BcsC/TPR_MFPF"/>
</dbReference>
<evidence type="ECO:0000256" key="3">
    <source>
        <dbReference type="PROSITE-ProRule" id="PRU00339"/>
    </source>
</evidence>
<dbReference type="GO" id="GO:0051301">
    <property type="term" value="P:cell division"/>
    <property type="evidence" value="ECO:0007669"/>
    <property type="project" value="UniProtKB-KW"/>
</dbReference>
<dbReference type="Gene3D" id="1.25.40.10">
    <property type="entry name" value="Tetratricopeptide repeat domain"/>
    <property type="match status" value="2"/>
</dbReference>
<feature type="repeat" description="TPR" evidence="3">
    <location>
        <begin position="72"/>
        <end position="105"/>
    </location>
</feature>
<protein>
    <submittedName>
        <fullName evidence="4">Cell division coordinator CpoB</fullName>
    </submittedName>
</protein>
<gene>
    <name evidence="4" type="ORF">NEF87_003542</name>
</gene>
<keyword evidence="5" id="KW-1185">Reference proteome</keyword>
<reference evidence="4" key="1">
    <citation type="submission" date="2022-09" db="EMBL/GenBank/DDBJ databases">
        <title>Actin cytoskeleton and complex cell architecture in an #Asgard archaeon.</title>
        <authorList>
            <person name="Ponce Toledo R.I."/>
            <person name="Schleper C."/>
            <person name="Rodrigues Oliveira T."/>
            <person name="Wollweber F."/>
            <person name="Xu J."/>
            <person name="Rittmann S."/>
            <person name="Klingl A."/>
            <person name="Pilhofer M."/>
        </authorList>
    </citation>
    <scope>NUCLEOTIDE SEQUENCE</scope>
    <source>
        <strain evidence="4">B-35</strain>
    </source>
</reference>
<dbReference type="SMART" id="SM00028">
    <property type="entry name" value="TPR"/>
    <property type="match status" value="5"/>
</dbReference>
<sequence length="224" mass="25092">MVLDEKVSEKIAKAISDGNFKQALKLITPPLKEDPTNVSLLLDHGFVSTNLNKFAEAEESYTKVTELLPDSASGYAGLGFTYRIQGKNGDAVKVFLKGIEISPDNAMIHYELGETFFDMDQYENALKAYYKAIQFGGAENEAETLHRIAQVHLGMEEPDKALEIAQNVLKKDPGYLSIYNIMGVAAYMKESWKDAMKYFEKYLKAVPDDEAALSIMEEIKENLK</sequence>
<name>A0ABY6HY65_9ARCH</name>
<keyword evidence="4" id="KW-0131">Cell cycle</keyword>
<dbReference type="InterPro" id="IPR011990">
    <property type="entry name" value="TPR-like_helical_dom_sf"/>
</dbReference>
<keyword evidence="2 3" id="KW-0802">TPR repeat</keyword>
<evidence type="ECO:0000313" key="4">
    <source>
        <dbReference type="EMBL" id="UYP47257.1"/>
    </source>
</evidence>
<evidence type="ECO:0000256" key="2">
    <source>
        <dbReference type="ARBA" id="ARBA00022803"/>
    </source>
</evidence>
<dbReference type="Proteomes" id="UP001208689">
    <property type="component" value="Chromosome"/>
</dbReference>
<dbReference type="PANTHER" id="PTHR44943">
    <property type="entry name" value="CELLULOSE SYNTHASE OPERON PROTEIN C"/>
    <property type="match status" value="1"/>
</dbReference>
<feature type="repeat" description="TPR" evidence="3">
    <location>
        <begin position="38"/>
        <end position="71"/>
    </location>
</feature>
<accession>A0ABY6HY65</accession>
<dbReference type="SUPFAM" id="SSF48452">
    <property type="entry name" value="TPR-like"/>
    <property type="match status" value="1"/>
</dbReference>
<dbReference type="EMBL" id="CP104013">
    <property type="protein sequence ID" value="UYP47257.1"/>
    <property type="molecule type" value="Genomic_DNA"/>
</dbReference>
<keyword evidence="4" id="KW-0132">Cell division</keyword>
<proteinExistence type="predicted"/>
<dbReference type="PROSITE" id="PS50005">
    <property type="entry name" value="TPR"/>
    <property type="match status" value="4"/>
</dbReference>
<dbReference type="Pfam" id="PF13414">
    <property type="entry name" value="TPR_11"/>
    <property type="match status" value="1"/>
</dbReference>
<feature type="repeat" description="TPR" evidence="3">
    <location>
        <begin position="176"/>
        <end position="209"/>
    </location>
</feature>
<dbReference type="Pfam" id="PF13432">
    <property type="entry name" value="TPR_16"/>
    <property type="match status" value="1"/>
</dbReference>